<sequence>MSITPRRIAPPLIATTAATAGITLTTTTANAAPAHTTTGVTNDSDNPFVDALRKSAHEDRRQHLLNPNLAPHPSGDYGPLRHAPETDDGRRAARSRSLLPAEHQPARVGCHSMAKVRDRP</sequence>
<evidence type="ECO:0000313" key="3">
    <source>
        <dbReference type="EMBL" id="GAA0291278.1"/>
    </source>
</evidence>
<evidence type="ECO:0008006" key="5">
    <source>
        <dbReference type="Google" id="ProtNLM"/>
    </source>
</evidence>
<dbReference type="RefSeq" id="WP_344158860.1">
    <property type="nucleotide sequence ID" value="NZ_BAAABV010000015.1"/>
</dbReference>
<evidence type="ECO:0000256" key="1">
    <source>
        <dbReference type="SAM" id="MobiDB-lite"/>
    </source>
</evidence>
<comment type="caution">
    <text evidence="3">The sequence shown here is derived from an EMBL/GenBank/DDBJ whole genome shotgun (WGS) entry which is preliminary data.</text>
</comment>
<organism evidence="3 4">
    <name type="scientific">Streptomyces polychromogenes</name>
    <dbReference type="NCBI Taxonomy" id="67342"/>
    <lineage>
        <taxon>Bacteria</taxon>
        <taxon>Bacillati</taxon>
        <taxon>Actinomycetota</taxon>
        <taxon>Actinomycetes</taxon>
        <taxon>Kitasatosporales</taxon>
        <taxon>Streptomycetaceae</taxon>
        <taxon>Streptomyces</taxon>
    </lineage>
</organism>
<accession>A0ABN0VDS5</accession>
<evidence type="ECO:0000313" key="4">
    <source>
        <dbReference type="Proteomes" id="UP001501867"/>
    </source>
</evidence>
<dbReference type="Proteomes" id="UP001501867">
    <property type="component" value="Unassembled WGS sequence"/>
</dbReference>
<proteinExistence type="predicted"/>
<reference evidence="3 4" key="1">
    <citation type="journal article" date="2019" name="Int. J. Syst. Evol. Microbiol.">
        <title>The Global Catalogue of Microorganisms (GCM) 10K type strain sequencing project: providing services to taxonomists for standard genome sequencing and annotation.</title>
        <authorList>
            <consortium name="The Broad Institute Genomics Platform"/>
            <consortium name="The Broad Institute Genome Sequencing Center for Infectious Disease"/>
            <person name="Wu L."/>
            <person name="Ma J."/>
        </authorList>
    </citation>
    <scope>NUCLEOTIDE SEQUENCE [LARGE SCALE GENOMIC DNA]</scope>
    <source>
        <strain evidence="3 4">JCM 4505</strain>
    </source>
</reference>
<feature type="compositionally biased region" description="Basic and acidic residues" evidence="1">
    <location>
        <begin position="82"/>
        <end position="91"/>
    </location>
</feature>
<feature type="region of interest" description="Disordered" evidence="1">
    <location>
        <begin position="57"/>
        <end position="120"/>
    </location>
</feature>
<name>A0ABN0VDS5_9ACTN</name>
<gene>
    <name evidence="3" type="ORF">GCM10010302_32310</name>
</gene>
<protein>
    <recommendedName>
        <fullName evidence="5">Secreted protein</fullName>
    </recommendedName>
</protein>
<feature type="compositionally biased region" description="Low complexity" evidence="1">
    <location>
        <begin position="28"/>
        <end position="38"/>
    </location>
</feature>
<evidence type="ECO:0000256" key="2">
    <source>
        <dbReference type="SAM" id="SignalP"/>
    </source>
</evidence>
<keyword evidence="4" id="KW-1185">Reference proteome</keyword>
<dbReference type="EMBL" id="BAAABV010000015">
    <property type="protein sequence ID" value="GAA0291278.1"/>
    <property type="molecule type" value="Genomic_DNA"/>
</dbReference>
<feature type="signal peptide" evidence="2">
    <location>
        <begin position="1"/>
        <end position="31"/>
    </location>
</feature>
<feature type="region of interest" description="Disordered" evidence="1">
    <location>
        <begin position="28"/>
        <end position="47"/>
    </location>
</feature>
<feature type="chain" id="PRO_5046886947" description="Secreted protein" evidence="2">
    <location>
        <begin position="32"/>
        <end position="120"/>
    </location>
</feature>
<keyword evidence="2" id="KW-0732">Signal</keyword>